<dbReference type="EMBL" id="JACHJG010000004">
    <property type="protein sequence ID" value="MBB4886588.1"/>
    <property type="molecule type" value="Genomic_DNA"/>
</dbReference>
<comment type="caution">
    <text evidence="2">The sequence shown here is derived from an EMBL/GenBank/DDBJ whole genome shotgun (WGS) entry which is preliminary data.</text>
</comment>
<dbReference type="Gene3D" id="3.40.1800.10">
    <property type="entry name" value="His-Me finger endonucleases"/>
    <property type="match status" value="1"/>
</dbReference>
<feature type="region of interest" description="Disordered" evidence="1">
    <location>
        <begin position="1"/>
        <end position="61"/>
    </location>
</feature>
<accession>A0A7W7LBJ9</accession>
<dbReference type="InterPro" id="IPR004211">
    <property type="entry name" value="Endonuclease_7"/>
</dbReference>
<feature type="compositionally biased region" description="Basic and acidic residues" evidence="1">
    <location>
        <begin position="16"/>
        <end position="38"/>
    </location>
</feature>
<protein>
    <submittedName>
        <fullName evidence="2">Uncharacterized protein</fullName>
    </submittedName>
</protein>
<dbReference type="RefSeq" id="WP_338931061.1">
    <property type="nucleotide sequence ID" value="NZ_BMRW01000004.1"/>
</dbReference>
<dbReference type="Proteomes" id="UP000556436">
    <property type="component" value="Unassembled WGS sequence"/>
</dbReference>
<name>A0A7W7LBJ9_STRNE</name>
<reference evidence="2 3" key="1">
    <citation type="submission" date="2020-08" db="EMBL/GenBank/DDBJ databases">
        <title>Genomic Encyclopedia of Type Strains, Phase III (KMG-III): the genomes of soil and plant-associated and newly described type strains.</title>
        <authorList>
            <person name="Whitman W."/>
        </authorList>
    </citation>
    <scope>NUCLEOTIDE SEQUENCE [LARGE SCALE GENOMIC DNA]</scope>
    <source>
        <strain evidence="2 3">CECT 3265</strain>
    </source>
</reference>
<proteinExistence type="predicted"/>
<sequence length="106" mass="11640">MQADVARRRVRGAGHLRREREFRRDELRAPAERRDGARVRRPAAPDGHMESDHGTGKVPGVLCSGRGAAPGRFKDQADVMRRAAAYLEGNAWKPTLVASGVCRPPS</sequence>
<organism evidence="2 3">
    <name type="scientific">Streptomyces netropsis</name>
    <name type="common">Streptoverticillium netropsis</name>
    <dbReference type="NCBI Taxonomy" id="55404"/>
    <lineage>
        <taxon>Bacteria</taxon>
        <taxon>Bacillati</taxon>
        <taxon>Actinomycetota</taxon>
        <taxon>Actinomycetes</taxon>
        <taxon>Kitasatosporales</taxon>
        <taxon>Streptomycetaceae</taxon>
        <taxon>Streptomyces</taxon>
    </lineage>
</organism>
<evidence type="ECO:0000313" key="3">
    <source>
        <dbReference type="Proteomes" id="UP000556436"/>
    </source>
</evidence>
<dbReference type="Pfam" id="PF02945">
    <property type="entry name" value="Endonuclease_7"/>
    <property type="match status" value="1"/>
</dbReference>
<dbReference type="AlphaFoldDB" id="A0A7W7LBJ9"/>
<evidence type="ECO:0000313" key="2">
    <source>
        <dbReference type="EMBL" id="MBB4886588.1"/>
    </source>
</evidence>
<dbReference type="InterPro" id="IPR038563">
    <property type="entry name" value="Endonuclease_7_sf"/>
</dbReference>
<gene>
    <name evidence="2" type="ORF">FHS38_002621</name>
</gene>
<keyword evidence="3" id="KW-1185">Reference proteome</keyword>
<evidence type="ECO:0000256" key="1">
    <source>
        <dbReference type="SAM" id="MobiDB-lite"/>
    </source>
</evidence>